<proteinExistence type="predicted"/>
<dbReference type="EMBL" id="JANPWB010000013">
    <property type="protein sequence ID" value="KAJ1106291.1"/>
    <property type="molecule type" value="Genomic_DNA"/>
</dbReference>
<name>A0AAV7MRB7_PLEWA</name>
<dbReference type="AlphaFoldDB" id="A0AAV7MRB7"/>
<feature type="compositionally biased region" description="Basic and acidic residues" evidence="1">
    <location>
        <begin position="236"/>
        <end position="256"/>
    </location>
</feature>
<keyword evidence="3" id="KW-1185">Reference proteome</keyword>
<accession>A0AAV7MRB7</accession>
<evidence type="ECO:0000313" key="2">
    <source>
        <dbReference type="EMBL" id="KAJ1106291.1"/>
    </source>
</evidence>
<reference evidence="2" key="1">
    <citation type="journal article" date="2022" name="bioRxiv">
        <title>Sequencing and chromosome-scale assembly of the giantPleurodeles waltlgenome.</title>
        <authorList>
            <person name="Brown T."/>
            <person name="Elewa A."/>
            <person name="Iarovenko S."/>
            <person name="Subramanian E."/>
            <person name="Araus A.J."/>
            <person name="Petzold A."/>
            <person name="Susuki M."/>
            <person name="Suzuki K.-i.T."/>
            <person name="Hayashi T."/>
            <person name="Toyoda A."/>
            <person name="Oliveira C."/>
            <person name="Osipova E."/>
            <person name="Leigh N.D."/>
            <person name="Simon A."/>
            <person name="Yun M.H."/>
        </authorList>
    </citation>
    <scope>NUCLEOTIDE SEQUENCE</scope>
    <source>
        <strain evidence="2">20211129_DDA</strain>
        <tissue evidence="2">Liver</tissue>
    </source>
</reference>
<dbReference type="Proteomes" id="UP001066276">
    <property type="component" value="Chromosome 9"/>
</dbReference>
<protein>
    <submittedName>
        <fullName evidence="2">Uncharacterized protein</fullName>
    </submittedName>
</protein>
<comment type="caution">
    <text evidence="2">The sequence shown here is derived from an EMBL/GenBank/DDBJ whole genome shotgun (WGS) entry which is preliminary data.</text>
</comment>
<evidence type="ECO:0000256" key="1">
    <source>
        <dbReference type="SAM" id="MobiDB-lite"/>
    </source>
</evidence>
<organism evidence="2 3">
    <name type="scientific">Pleurodeles waltl</name>
    <name type="common">Iberian ribbed newt</name>
    <dbReference type="NCBI Taxonomy" id="8319"/>
    <lineage>
        <taxon>Eukaryota</taxon>
        <taxon>Metazoa</taxon>
        <taxon>Chordata</taxon>
        <taxon>Craniata</taxon>
        <taxon>Vertebrata</taxon>
        <taxon>Euteleostomi</taxon>
        <taxon>Amphibia</taxon>
        <taxon>Batrachia</taxon>
        <taxon>Caudata</taxon>
        <taxon>Salamandroidea</taxon>
        <taxon>Salamandridae</taxon>
        <taxon>Pleurodelinae</taxon>
        <taxon>Pleurodeles</taxon>
    </lineage>
</organism>
<gene>
    <name evidence="2" type="ORF">NDU88_003692</name>
</gene>
<evidence type="ECO:0000313" key="3">
    <source>
        <dbReference type="Proteomes" id="UP001066276"/>
    </source>
</evidence>
<feature type="region of interest" description="Disordered" evidence="1">
    <location>
        <begin position="236"/>
        <end position="260"/>
    </location>
</feature>
<sequence>MPLARLHQRFLAGSPPPGPPPCLLLFITYRSLKACRVPRPQMGGLHRCPPDAPPLGPADIRSGSRRVRWGLLPPAGPTGFSANVGPLSLPLLCSLCAVGGPSLPPLYAAGHSPLAAAGRPLSLPGCCHLKELLDLRLPGSVSAPIVLSPSPSLLTHPRLRSQGLAEDCLGGQVTKASAAERRRGSGICHTGPSWLLPIGYLDKEFLEKPPPSDGLKKPHWEVSFSQEELEEVFKKDVRVPPVERNDHHGSPEKVSDSLRLARKKCPVLLKSEGPQSQQT</sequence>